<evidence type="ECO:0000256" key="3">
    <source>
        <dbReference type="ARBA" id="ARBA00023054"/>
    </source>
</evidence>
<dbReference type="RefSeq" id="WP_125873570.1">
    <property type="nucleotide sequence ID" value="NZ_RHRS01000006.1"/>
</dbReference>
<dbReference type="InterPro" id="IPR010809">
    <property type="entry name" value="FliD_C"/>
</dbReference>
<dbReference type="GO" id="GO:0007155">
    <property type="term" value="P:cell adhesion"/>
    <property type="evidence" value="ECO:0007669"/>
    <property type="project" value="InterPro"/>
</dbReference>
<dbReference type="Proteomes" id="UP000272833">
    <property type="component" value="Unassembled WGS sequence"/>
</dbReference>
<keyword evidence="8" id="KW-0282">Flagellum</keyword>
<dbReference type="InterPro" id="IPR010810">
    <property type="entry name" value="Flagellin_hook_IN_motif"/>
</dbReference>
<evidence type="ECO:0000256" key="4">
    <source>
        <dbReference type="ARBA" id="ARBA00023143"/>
    </source>
</evidence>
<feature type="domain" description="Flagellar hook-associated protein 2 N-terminal" evidence="6">
    <location>
        <begin position="11"/>
        <end position="107"/>
    </location>
</feature>
<keyword evidence="8" id="KW-0969">Cilium</keyword>
<feature type="domain" description="Flagellar hook-associated protein 2 C-terminal" evidence="7">
    <location>
        <begin position="217"/>
        <end position="443"/>
    </location>
</feature>
<gene>
    <name evidence="8" type="ORF">EGJ44_03520</name>
</gene>
<keyword evidence="4 5" id="KW-0975">Bacterial flagellum</keyword>
<evidence type="ECO:0000256" key="2">
    <source>
        <dbReference type="ARBA" id="ARBA00011255"/>
    </source>
</evidence>
<dbReference type="Pfam" id="PF02465">
    <property type="entry name" value="FliD_N"/>
    <property type="match status" value="1"/>
</dbReference>
<dbReference type="AlphaFoldDB" id="A0A427HTV7"/>
<sequence length="462" mass="48037">MATITSTGIGSGLNINELVRSMVNAQAAPKTAQLDRLKASTDSSISAYGQLTSALEAFTTSLKEINTASAFTGLKASSSNEALAKVTAGNDAVAGTYQLKVTQLASASRASSGVIASGQTFSAGTLNVSIGDNQSVAVEIAEGATLEDVRQAINTQLKDQGITANIMSNPGNPQEGSRLVLSSTTTGEGNDIRVEGVGGGLAALNVNDTQGSYLTRAANAEFELDGVQLSSASNTVEGAVSGLTFELLQVTPEGEGAATIGVSGNKEGLTESLQKFVDAYNKLVTVTNNLTKVSTTEGSTTTNASALTGDSLVRGLNNMLRSELNKVAEGAGVQSLYDLGISTTRTGTLEIDKNRLSDALEQNADGLVNFFTGKEGLFSRLESQVNAYTKYDGIIQTQTKSLNTTLGNISKQREDLDLRMAALETSLFAKFNAMDSLVYQLNSTGNSLLSSLESLNKSLGKK</sequence>
<keyword evidence="8" id="KW-0966">Cell projection</keyword>
<comment type="function">
    <text evidence="5">Required for morphogenesis and for the elongation of the flagellar filament by facilitating polymerization of the flagellin monomers at the tip of growing filament. Forms a capping structure, which prevents flagellin subunits (transported through the central channel of the flagellum) from leaking out without polymerization at the distal end.</text>
</comment>
<keyword evidence="3" id="KW-0175">Coiled coil</keyword>
<organism evidence="8 9">
    <name type="scientific">Ectopseudomonas oleovorans</name>
    <name type="common">Pseudomonas oleovorans</name>
    <dbReference type="NCBI Taxonomy" id="301"/>
    <lineage>
        <taxon>Bacteria</taxon>
        <taxon>Pseudomonadati</taxon>
        <taxon>Pseudomonadota</taxon>
        <taxon>Gammaproteobacteria</taxon>
        <taxon>Pseudomonadales</taxon>
        <taxon>Pseudomonadaceae</taxon>
        <taxon>Ectopseudomonas</taxon>
    </lineage>
</organism>
<comment type="subunit">
    <text evidence="2 5">Homopentamer.</text>
</comment>
<evidence type="ECO:0000259" key="7">
    <source>
        <dbReference type="Pfam" id="PF07195"/>
    </source>
</evidence>
<reference evidence="8 9" key="1">
    <citation type="submission" date="2018-10" db="EMBL/GenBank/DDBJ databases">
        <title>Transmission dynamics of multidrug resistant bacteria on intensive care unit surfaces.</title>
        <authorList>
            <person name="D'Souza A.W."/>
            <person name="Potter R.F."/>
            <person name="Wallace M."/>
            <person name="Shupe A."/>
            <person name="Patel S."/>
            <person name="Sun S."/>
            <person name="Gul D."/>
            <person name="Kwon J.H."/>
            <person name="Andleeb S."/>
            <person name="Burnham C.-A.D."/>
            <person name="Dantas G."/>
        </authorList>
    </citation>
    <scope>NUCLEOTIDE SEQUENCE [LARGE SCALE GENOMIC DNA]</scope>
    <source>
        <strain evidence="8 9">PO_271</strain>
    </source>
</reference>
<comment type="similarity">
    <text evidence="1 5">Belongs to the FliD family.</text>
</comment>
<dbReference type="EMBL" id="RHRS01000006">
    <property type="protein sequence ID" value="RRW38422.1"/>
    <property type="molecule type" value="Genomic_DNA"/>
</dbReference>
<dbReference type="InterPro" id="IPR003481">
    <property type="entry name" value="FliD_N"/>
</dbReference>
<dbReference type="Pfam" id="PF07196">
    <property type="entry name" value="Flagellin_IN"/>
    <property type="match status" value="1"/>
</dbReference>
<name>A0A427HTV7_ECTOL</name>
<evidence type="ECO:0000256" key="5">
    <source>
        <dbReference type="RuleBase" id="RU362066"/>
    </source>
</evidence>
<keyword evidence="5" id="KW-0964">Secreted</keyword>
<dbReference type="GO" id="GO:0071973">
    <property type="term" value="P:bacterial-type flagellum-dependent cell motility"/>
    <property type="evidence" value="ECO:0007669"/>
    <property type="project" value="TreeGrafter"/>
</dbReference>
<evidence type="ECO:0000256" key="1">
    <source>
        <dbReference type="ARBA" id="ARBA00009764"/>
    </source>
</evidence>
<dbReference type="Pfam" id="PF07195">
    <property type="entry name" value="FliD_C"/>
    <property type="match status" value="1"/>
</dbReference>
<dbReference type="GO" id="GO:0009424">
    <property type="term" value="C:bacterial-type flagellum hook"/>
    <property type="evidence" value="ECO:0007669"/>
    <property type="project" value="UniProtKB-UniRule"/>
</dbReference>
<proteinExistence type="inferred from homology"/>
<accession>A0A427HTV7</accession>
<evidence type="ECO:0000259" key="6">
    <source>
        <dbReference type="Pfam" id="PF02465"/>
    </source>
</evidence>
<evidence type="ECO:0000313" key="8">
    <source>
        <dbReference type="EMBL" id="RRW38422.1"/>
    </source>
</evidence>
<dbReference type="PANTHER" id="PTHR30288:SF0">
    <property type="entry name" value="FLAGELLAR HOOK-ASSOCIATED PROTEIN 2"/>
    <property type="match status" value="1"/>
</dbReference>
<dbReference type="InterPro" id="IPR040026">
    <property type="entry name" value="FliD"/>
</dbReference>
<comment type="subcellular location">
    <subcellularLocation>
        <location evidence="5">Secreted</location>
    </subcellularLocation>
    <subcellularLocation>
        <location evidence="5">Bacterial flagellum</location>
    </subcellularLocation>
</comment>
<dbReference type="PANTHER" id="PTHR30288">
    <property type="entry name" value="FLAGELLAR CAP/ASSEMBLY PROTEIN FLID"/>
    <property type="match status" value="1"/>
</dbReference>
<dbReference type="GO" id="GO:0009421">
    <property type="term" value="C:bacterial-type flagellum filament cap"/>
    <property type="evidence" value="ECO:0007669"/>
    <property type="project" value="InterPro"/>
</dbReference>
<comment type="caution">
    <text evidence="8">The sequence shown here is derived from an EMBL/GenBank/DDBJ whole genome shotgun (WGS) entry which is preliminary data.</text>
</comment>
<protein>
    <recommendedName>
        <fullName evidence="5">Flagellar hook-associated protein 2</fullName>
        <shortName evidence="5">HAP2</shortName>
    </recommendedName>
    <alternativeName>
        <fullName evidence="5">Flagellar cap protein</fullName>
    </alternativeName>
</protein>
<evidence type="ECO:0000313" key="9">
    <source>
        <dbReference type="Proteomes" id="UP000272833"/>
    </source>
</evidence>
<dbReference type="GO" id="GO:0005576">
    <property type="term" value="C:extracellular region"/>
    <property type="evidence" value="ECO:0007669"/>
    <property type="project" value="UniProtKB-SubCell"/>
</dbReference>